<evidence type="ECO:0000313" key="3">
    <source>
        <dbReference type="Proteomes" id="UP000553035"/>
    </source>
</evidence>
<sequence length="123" mass="13147">MSHNRVALTVIAMLFIVSTVVVALTESTSGVGIWLYAVVAVAVTGFSRSMPDVWPSCLFDASSASRAALTQRLLTQMAALVCLLSAQTVNGTVSATLSITGLLLFIHTLLLARLPRRPRPVRH</sequence>
<feature type="transmembrane region" description="Helical" evidence="1">
    <location>
        <begin position="33"/>
        <end position="51"/>
    </location>
</feature>
<dbReference type="AlphaFoldDB" id="A0A7Y9W080"/>
<dbReference type="Proteomes" id="UP000553035">
    <property type="component" value="Unassembled WGS sequence"/>
</dbReference>
<keyword evidence="1" id="KW-0472">Membrane</keyword>
<comment type="caution">
    <text evidence="2">The sequence shown here is derived from an EMBL/GenBank/DDBJ whole genome shotgun (WGS) entry which is preliminary data.</text>
</comment>
<dbReference type="RefSeq" id="WP_179694964.1">
    <property type="nucleotide sequence ID" value="NZ_JACCAT010000001.1"/>
</dbReference>
<reference evidence="2 3" key="1">
    <citation type="submission" date="2020-07" db="EMBL/GenBank/DDBJ databases">
        <title>Exploring microbial biodiversity for novel pathways involved in the catabolism of aromatic compounds derived from lignin.</title>
        <authorList>
            <person name="Elkins J."/>
        </authorList>
    </citation>
    <scope>NUCLEOTIDE SEQUENCE [LARGE SCALE GENOMIC DNA]</scope>
    <source>
        <strain evidence="2 3">VanB</strain>
    </source>
</reference>
<gene>
    <name evidence="2" type="ORF">GGI52_004918</name>
</gene>
<dbReference type="EMBL" id="JACCAT010000001">
    <property type="protein sequence ID" value="NYH11875.1"/>
    <property type="molecule type" value="Genomic_DNA"/>
</dbReference>
<accession>A0A7Y9W080</accession>
<name>A0A7Y9W080_9PSED</name>
<feature type="transmembrane region" description="Helical" evidence="1">
    <location>
        <begin position="95"/>
        <end position="114"/>
    </location>
</feature>
<protein>
    <submittedName>
        <fullName evidence="2">Uncharacterized protein</fullName>
    </submittedName>
</protein>
<evidence type="ECO:0000313" key="2">
    <source>
        <dbReference type="EMBL" id="NYH11875.1"/>
    </source>
</evidence>
<keyword evidence="1" id="KW-1133">Transmembrane helix</keyword>
<proteinExistence type="predicted"/>
<keyword evidence="1" id="KW-0812">Transmembrane</keyword>
<organism evidence="2 3">
    <name type="scientific">Pseudomonas moraviensis</name>
    <dbReference type="NCBI Taxonomy" id="321662"/>
    <lineage>
        <taxon>Bacteria</taxon>
        <taxon>Pseudomonadati</taxon>
        <taxon>Pseudomonadota</taxon>
        <taxon>Gammaproteobacteria</taxon>
        <taxon>Pseudomonadales</taxon>
        <taxon>Pseudomonadaceae</taxon>
        <taxon>Pseudomonas</taxon>
    </lineage>
</organism>
<evidence type="ECO:0000256" key="1">
    <source>
        <dbReference type="SAM" id="Phobius"/>
    </source>
</evidence>